<dbReference type="RefSeq" id="WP_271657490.1">
    <property type="nucleotide sequence ID" value="NZ_JAIVFG010000128.1"/>
</dbReference>
<dbReference type="EMBL" id="JAIVFG010000128">
    <property type="protein sequence ID" value="MDB0574083.1"/>
    <property type="molecule type" value="Genomic_DNA"/>
</dbReference>
<dbReference type="Proteomes" id="UP001144050">
    <property type="component" value="Unassembled WGS sequence"/>
</dbReference>
<evidence type="ECO:0000256" key="1">
    <source>
        <dbReference type="ARBA" id="ARBA00006594"/>
    </source>
</evidence>
<dbReference type="InterPro" id="IPR029063">
    <property type="entry name" value="SAM-dependent_MTases_sf"/>
</dbReference>
<dbReference type="AlphaFoldDB" id="A0AAW5ZVZ3"/>
<feature type="compositionally biased region" description="Low complexity" evidence="2">
    <location>
        <begin position="241"/>
        <end position="259"/>
    </location>
</feature>
<gene>
    <name evidence="4" type="ORF">LBW59_25495</name>
</gene>
<comment type="similarity">
    <text evidence="1">Belongs to the N(4)/N(6)-methyltransferase family.</text>
</comment>
<proteinExistence type="inferred from homology"/>
<feature type="domain" description="DNA methylase adenine-specific" evidence="3">
    <location>
        <begin position="92"/>
        <end position="191"/>
    </location>
</feature>
<name>A0AAW5ZVZ3_RALSL</name>
<evidence type="ECO:0000259" key="3">
    <source>
        <dbReference type="Pfam" id="PF02384"/>
    </source>
</evidence>
<dbReference type="Gene3D" id="3.40.50.150">
    <property type="entry name" value="Vaccinia Virus protein VP39"/>
    <property type="match status" value="1"/>
</dbReference>
<reference evidence="4" key="1">
    <citation type="submission" date="2021-09" db="EMBL/GenBank/DDBJ databases">
        <title>Genomic analysis of Ralstonia spp.</title>
        <authorList>
            <person name="Aburjaile F."/>
            <person name="Ariute J.C."/>
            <person name="Pais A.K.L."/>
            <person name="Albuquerque G.M.R."/>
            <person name="Silva A.M.F."/>
            <person name="Brenig B."/>
            <person name="Azevedo V."/>
            <person name="Matiuzzi M."/>
            <person name="Ramos R."/>
            <person name="Goes-Neto A."/>
            <person name="Soares S."/>
            <person name="Iseppon A.M.B."/>
            <person name="Souza E."/>
            <person name="Gama M."/>
        </authorList>
    </citation>
    <scope>NUCLEOTIDE SEQUENCE</scope>
    <source>
        <strain evidence="4">CCRMRs91</strain>
    </source>
</reference>
<keyword evidence="4" id="KW-0808">Transferase</keyword>
<dbReference type="Pfam" id="PF02384">
    <property type="entry name" value="N6_Mtase"/>
    <property type="match status" value="1"/>
</dbReference>
<evidence type="ECO:0000313" key="4">
    <source>
        <dbReference type="EMBL" id="MDB0574083.1"/>
    </source>
</evidence>
<dbReference type="GO" id="GO:0003677">
    <property type="term" value="F:DNA binding"/>
    <property type="evidence" value="ECO:0007669"/>
    <property type="project" value="InterPro"/>
</dbReference>
<dbReference type="GO" id="GO:0032259">
    <property type="term" value="P:methylation"/>
    <property type="evidence" value="ECO:0007669"/>
    <property type="project" value="UniProtKB-KW"/>
</dbReference>
<dbReference type="SUPFAM" id="SSF53335">
    <property type="entry name" value="S-adenosyl-L-methionine-dependent methyltransferases"/>
    <property type="match status" value="1"/>
</dbReference>
<evidence type="ECO:0000313" key="5">
    <source>
        <dbReference type="Proteomes" id="UP001144050"/>
    </source>
</evidence>
<protein>
    <submittedName>
        <fullName evidence="4">SAM-dependent methyltransferase</fullName>
    </submittedName>
</protein>
<comment type="caution">
    <text evidence="4">The sequence shown here is derived from an EMBL/GenBank/DDBJ whole genome shotgun (WGS) entry which is preliminary data.</text>
</comment>
<organism evidence="4 5">
    <name type="scientific">Ralstonia solanacearum</name>
    <name type="common">Pseudomonas solanacearum</name>
    <dbReference type="NCBI Taxonomy" id="305"/>
    <lineage>
        <taxon>Bacteria</taxon>
        <taxon>Pseudomonadati</taxon>
        <taxon>Pseudomonadota</taxon>
        <taxon>Betaproteobacteria</taxon>
        <taxon>Burkholderiales</taxon>
        <taxon>Burkholderiaceae</taxon>
        <taxon>Ralstonia</taxon>
        <taxon>Ralstonia solanacearum species complex</taxon>
    </lineage>
</organism>
<keyword evidence="4" id="KW-0489">Methyltransferase</keyword>
<feature type="region of interest" description="Disordered" evidence="2">
    <location>
        <begin position="234"/>
        <end position="259"/>
    </location>
</feature>
<evidence type="ECO:0000256" key="2">
    <source>
        <dbReference type="SAM" id="MobiDB-lite"/>
    </source>
</evidence>
<sequence>MAKAKFTGLDPHQKELVSLIEQNARRHRRHEVFRDFCELAALSISNRVDLLQYDAREARYLEIVKRYDREEVERFPHMLAHLVESLEQGHRDALGGIFEAMQLADHWKGQFLTPFEVSRMTAKMMLSGAAAEIERKGFITLMEPAAGAGGMVIAAASALLDEGINYQQTMHATLIDVDPTACHMAYVQLSLLHVPAIVIHGNALAPNATWGHWVTPAHVMGLWDIKLRRRDRNQAEREAATADGGPAAAAAPEPGAAQRAEIVARRIEQSEQFDLFS</sequence>
<dbReference type="GO" id="GO:0008170">
    <property type="term" value="F:N-methyltransferase activity"/>
    <property type="evidence" value="ECO:0007669"/>
    <property type="project" value="InterPro"/>
</dbReference>
<accession>A0AAW5ZVZ3</accession>
<dbReference type="InterPro" id="IPR003356">
    <property type="entry name" value="DNA_methylase_A-5"/>
</dbReference>